<dbReference type="Proteomes" id="UP001172055">
    <property type="component" value="Unassembled WGS sequence"/>
</dbReference>
<reference evidence="2 3" key="1">
    <citation type="submission" date="2023-06" db="EMBL/GenBank/DDBJ databases">
        <title>Novel species in genus Planococcus.</title>
        <authorList>
            <person name="Ning S."/>
        </authorList>
    </citation>
    <scope>NUCLEOTIDE SEQUENCE [LARGE SCALE GENOMIC DNA]</scope>
    <source>
        <strain evidence="2 3">N028</strain>
    </source>
</reference>
<proteinExistence type="predicted"/>
<dbReference type="EMBL" id="JAUJWV010000003">
    <property type="protein sequence ID" value="MDN7243044.1"/>
    <property type="molecule type" value="Genomic_DNA"/>
</dbReference>
<keyword evidence="1" id="KW-0472">Membrane</keyword>
<evidence type="ECO:0000313" key="2">
    <source>
        <dbReference type="EMBL" id="MDN7243044.1"/>
    </source>
</evidence>
<keyword evidence="3" id="KW-1185">Reference proteome</keyword>
<feature type="transmembrane region" description="Helical" evidence="1">
    <location>
        <begin position="23"/>
        <end position="47"/>
    </location>
</feature>
<evidence type="ECO:0000313" key="3">
    <source>
        <dbReference type="Proteomes" id="UP001172055"/>
    </source>
</evidence>
<organism evidence="2 3">
    <name type="scientific">Planococcus shixiaomingii</name>
    <dbReference type="NCBI Taxonomy" id="3058393"/>
    <lineage>
        <taxon>Bacteria</taxon>
        <taxon>Bacillati</taxon>
        <taxon>Bacillota</taxon>
        <taxon>Bacilli</taxon>
        <taxon>Bacillales</taxon>
        <taxon>Caryophanaceae</taxon>
        <taxon>Planococcus</taxon>
    </lineage>
</organism>
<sequence length="53" mass="6015">MLSFIDDLAGAIYDVFSVLLKGLSYILAGMIIVAVPLYVIMWILMFVSEQFFH</sequence>
<protein>
    <submittedName>
        <fullName evidence="2">Uncharacterized protein</fullName>
    </submittedName>
</protein>
<dbReference type="RefSeq" id="WP_301724600.1">
    <property type="nucleotide sequence ID" value="NZ_JAUJWV010000003.1"/>
</dbReference>
<keyword evidence="1" id="KW-1133">Transmembrane helix</keyword>
<evidence type="ECO:0000256" key="1">
    <source>
        <dbReference type="SAM" id="Phobius"/>
    </source>
</evidence>
<comment type="caution">
    <text evidence="2">The sequence shown here is derived from an EMBL/GenBank/DDBJ whole genome shotgun (WGS) entry which is preliminary data.</text>
</comment>
<keyword evidence="1" id="KW-0812">Transmembrane</keyword>
<gene>
    <name evidence="2" type="ORF">QWY14_14665</name>
</gene>
<name>A0ABT8N584_9BACL</name>
<accession>A0ABT8N584</accession>